<keyword evidence="2" id="KW-1133">Transmembrane helix</keyword>
<protein>
    <recommendedName>
        <fullName evidence="5">NnrS family protein</fullName>
    </recommendedName>
</protein>
<evidence type="ECO:0000313" key="3">
    <source>
        <dbReference type="EMBL" id="BAK34167.1"/>
    </source>
</evidence>
<feature type="transmembrane region" description="Helical" evidence="2">
    <location>
        <begin position="217"/>
        <end position="236"/>
    </location>
</feature>
<feature type="transmembrane region" description="Helical" evidence="2">
    <location>
        <begin position="111"/>
        <end position="128"/>
    </location>
</feature>
<keyword evidence="4" id="KW-1185">Reference proteome</keyword>
<dbReference type="KEGG" id="mph:MLP_11530"/>
<dbReference type="AlphaFoldDB" id="F5XNQ3"/>
<feature type="transmembrane region" description="Helical" evidence="2">
    <location>
        <begin position="191"/>
        <end position="211"/>
    </location>
</feature>
<reference evidence="3 4" key="1">
    <citation type="submission" date="2011-05" db="EMBL/GenBank/DDBJ databases">
        <title>Whole genome sequence of Microlunatus phosphovorus NM-1.</title>
        <authorList>
            <person name="Hosoyama A."/>
            <person name="Sasaki K."/>
            <person name="Harada T."/>
            <person name="Igarashi R."/>
            <person name="Kawakoshi A."/>
            <person name="Sasagawa M."/>
            <person name="Fukada J."/>
            <person name="Nakamura S."/>
            <person name="Katano Y."/>
            <person name="Hanada S."/>
            <person name="Kamagata Y."/>
            <person name="Nakamura N."/>
            <person name="Yamazaki S."/>
            <person name="Fujita N."/>
        </authorList>
    </citation>
    <scope>NUCLEOTIDE SEQUENCE [LARGE SCALE GENOMIC DNA]</scope>
    <source>
        <strain evidence="4">ATCC 700054 / DSM 10555 / JCM 9379 / NBRC 101784 / NCIMB 13414 / VKM Ac-1990 / NM-1</strain>
    </source>
</reference>
<proteinExistence type="predicted"/>
<feature type="transmembrane region" description="Helical" evidence="2">
    <location>
        <begin position="281"/>
        <end position="303"/>
    </location>
</feature>
<organism evidence="3 4">
    <name type="scientific">Microlunatus phosphovorus (strain ATCC 700054 / DSM 10555 / JCM 9379 / NBRC 101784 / NCIMB 13414 / VKM Ac-1990 / NM-1)</name>
    <dbReference type="NCBI Taxonomy" id="1032480"/>
    <lineage>
        <taxon>Bacteria</taxon>
        <taxon>Bacillati</taxon>
        <taxon>Actinomycetota</taxon>
        <taxon>Actinomycetes</taxon>
        <taxon>Propionibacteriales</taxon>
        <taxon>Propionibacteriaceae</taxon>
        <taxon>Microlunatus</taxon>
    </lineage>
</organism>
<feature type="transmembrane region" description="Helical" evidence="2">
    <location>
        <begin position="24"/>
        <end position="47"/>
    </location>
</feature>
<evidence type="ECO:0000256" key="1">
    <source>
        <dbReference type="SAM" id="MobiDB-lite"/>
    </source>
</evidence>
<dbReference type="eggNOG" id="COG4243">
    <property type="taxonomic scope" value="Bacteria"/>
</dbReference>
<dbReference type="STRING" id="1032480.MLP_11530"/>
<feature type="transmembrane region" description="Helical" evidence="2">
    <location>
        <begin position="87"/>
        <end position="105"/>
    </location>
</feature>
<dbReference type="RefSeq" id="WP_013862050.1">
    <property type="nucleotide sequence ID" value="NC_015635.1"/>
</dbReference>
<feature type="region of interest" description="Disordered" evidence="1">
    <location>
        <begin position="370"/>
        <end position="391"/>
    </location>
</feature>
<dbReference type="EMBL" id="AP012204">
    <property type="protein sequence ID" value="BAK34167.1"/>
    <property type="molecule type" value="Genomic_DNA"/>
</dbReference>
<keyword evidence="2" id="KW-0472">Membrane</keyword>
<feature type="transmembrane region" description="Helical" evidence="2">
    <location>
        <begin position="248"/>
        <end position="269"/>
    </location>
</feature>
<feature type="transmembrane region" description="Helical" evidence="2">
    <location>
        <begin position="135"/>
        <end position="155"/>
    </location>
</feature>
<name>F5XNQ3_MICPN</name>
<feature type="transmembrane region" description="Helical" evidence="2">
    <location>
        <begin position="59"/>
        <end position="75"/>
    </location>
</feature>
<evidence type="ECO:0000256" key="2">
    <source>
        <dbReference type="SAM" id="Phobius"/>
    </source>
</evidence>
<dbReference type="HOGENOM" id="CLU_047686_0_0_11"/>
<evidence type="ECO:0008006" key="5">
    <source>
        <dbReference type="Google" id="ProtNLM"/>
    </source>
</evidence>
<feature type="transmembrane region" description="Helical" evidence="2">
    <location>
        <begin position="161"/>
        <end position="179"/>
    </location>
</feature>
<accession>F5XNQ3</accession>
<dbReference type="Proteomes" id="UP000007947">
    <property type="component" value="Chromosome"/>
</dbReference>
<feature type="transmembrane region" description="Helical" evidence="2">
    <location>
        <begin position="315"/>
        <end position="334"/>
    </location>
</feature>
<gene>
    <name evidence="3" type="ordered locus">MLP_11530</name>
</gene>
<feature type="transmembrane region" description="Helical" evidence="2">
    <location>
        <begin position="346"/>
        <end position="366"/>
    </location>
</feature>
<sequence>MDREASLARVVPGTRSSATTLRRLVFLLPAGIAMLAGLDAALLLLGLPAPVTTDRLPDIHGVLLVLGFVGTLIALERAVAARRRAGFAAPALLGLGALTLISPAPLLVGKILLVAGTAALTLLYLPLWRRQRDPAVLVQSLGAVAATGAAVLWLGGVPAPLLLPWLAAFVILTISGERLELARLAMGPRAGTVLVLLAAGILVAIVAALLWPRVGTPLLGLVLTVLTGWLAWHDVARATVRSVGLPRLAAVCMLAGYAWLGIAAGIWLIGGPAVDGYRYDAVVHAIFLGFTISMIMAHAPVILPAVLRRPFPYHAVLYVPVVALQVSLIARVWIGDALGQQQAWLISGVLNVLALLSFLVIAVFLVGRGKQVPTSSPGARSSSGKVSGGSR</sequence>
<evidence type="ECO:0000313" key="4">
    <source>
        <dbReference type="Proteomes" id="UP000007947"/>
    </source>
</evidence>
<keyword evidence="2" id="KW-0812">Transmembrane</keyword>